<dbReference type="SUPFAM" id="SSF53335">
    <property type="entry name" value="S-adenosyl-L-methionine-dependent methyltransferases"/>
    <property type="match status" value="1"/>
</dbReference>
<reference evidence="2" key="1">
    <citation type="submission" date="2020-05" db="EMBL/GenBank/DDBJ databases">
        <authorList>
            <person name="Chiriac C."/>
            <person name="Salcher M."/>
            <person name="Ghai R."/>
            <person name="Kavagutti S V."/>
        </authorList>
    </citation>
    <scope>NUCLEOTIDE SEQUENCE</scope>
</reference>
<dbReference type="EMBL" id="LR796685">
    <property type="protein sequence ID" value="CAB4159077.1"/>
    <property type="molecule type" value="Genomic_DNA"/>
</dbReference>
<name>A0A6J7X0W5_9CAUD</name>
<dbReference type="InterPro" id="IPR029063">
    <property type="entry name" value="SAM-dependent_MTases_sf"/>
</dbReference>
<dbReference type="Gene3D" id="3.40.50.150">
    <property type="entry name" value="Vaccinia Virus protein VP39"/>
    <property type="match status" value="1"/>
</dbReference>
<gene>
    <name evidence="1" type="ORF">UFOVP705_48</name>
    <name evidence="2" type="ORF">UFOVP736_33</name>
</gene>
<keyword evidence="2" id="KW-0808">Transferase</keyword>
<organism evidence="2">
    <name type="scientific">uncultured Caudovirales phage</name>
    <dbReference type="NCBI Taxonomy" id="2100421"/>
    <lineage>
        <taxon>Viruses</taxon>
        <taxon>Duplodnaviria</taxon>
        <taxon>Heunggongvirae</taxon>
        <taxon>Uroviricota</taxon>
        <taxon>Caudoviricetes</taxon>
        <taxon>Peduoviridae</taxon>
        <taxon>Maltschvirus</taxon>
        <taxon>Maltschvirus maltsch</taxon>
    </lineage>
</organism>
<dbReference type="GO" id="GO:0032259">
    <property type="term" value="P:methylation"/>
    <property type="evidence" value="ECO:0007669"/>
    <property type="project" value="UniProtKB-KW"/>
</dbReference>
<proteinExistence type="predicted"/>
<evidence type="ECO:0000313" key="1">
    <source>
        <dbReference type="EMBL" id="CAB4159077.1"/>
    </source>
</evidence>
<dbReference type="GO" id="GO:0008168">
    <property type="term" value="F:methyltransferase activity"/>
    <property type="evidence" value="ECO:0007669"/>
    <property type="project" value="UniProtKB-KW"/>
</dbReference>
<keyword evidence="2" id="KW-0489">Methyltransferase</keyword>
<sequence length="189" mass="21190">MTTVEPIRYKALGEPWANWFDYADAYAYMADRIPANGVFVELGVWRGRSMCYMYEKLLARHGVEGMPRMVGVDYFSNQDKFTMWEKGVSLYDTVRHDLERACMEKPPELIVGNTAAAAGAFAPQSVDAIWVDAGHDERSVCADLAAWMPKLKPGGIMAGHDYNSHVGVRKGLTTMGIPHAARGRWWLMV</sequence>
<dbReference type="EMBL" id="LR798327">
    <property type="protein sequence ID" value="CAB5224116.1"/>
    <property type="molecule type" value="Genomic_DNA"/>
</dbReference>
<protein>
    <submittedName>
        <fullName evidence="2">Methyltransferase domain containing protein</fullName>
    </submittedName>
</protein>
<dbReference type="Pfam" id="PF13578">
    <property type="entry name" value="Methyltransf_24"/>
    <property type="match status" value="1"/>
</dbReference>
<evidence type="ECO:0000313" key="2">
    <source>
        <dbReference type="EMBL" id="CAB5224116.1"/>
    </source>
</evidence>
<accession>A0A6J7X0W5</accession>